<name>A0A2P2NMV3_RHIMU</name>
<sequence>MIYTICTLSCIVLVVTGFSCGNIVLAKIRMRLCTSYFYQTLQMCEPYALVQPFFFLTYRK</sequence>
<reference evidence="1" key="1">
    <citation type="submission" date="2018-02" db="EMBL/GenBank/DDBJ databases">
        <title>Rhizophora mucronata_Transcriptome.</title>
        <authorList>
            <person name="Meera S.P."/>
            <person name="Sreeshan A."/>
            <person name="Augustine A."/>
        </authorList>
    </citation>
    <scope>NUCLEOTIDE SEQUENCE</scope>
    <source>
        <tissue evidence="1">Leaf</tissue>
    </source>
</reference>
<protein>
    <submittedName>
        <fullName evidence="1">Uncharacterized protein</fullName>
    </submittedName>
</protein>
<dbReference type="AlphaFoldDB" id="A0A2P2NMV3"/>
<accession>A0A2P2NMV3</accession>
<organism evidence="1">
    <name type="scientific">Rhizophora mucronata</name>
    <name type="common">Asiatic mangrove</name>
    <dbReference type="NCBI Taxonomy" id="61149"/>
    <lineage>
        <taxon>Eukaryota</taxon>
        <taxon>Viridiplantae</taxon>
        <taxon>Streptophyta</taxon>
        <taxon>Embryophyta</taxon>
        <taxon>Tracheophyta</taxon>
        <taxon>Spermatophyta</taxon>
        <taxon>Magnoliopsida</taxon>
        <taxon>eudicotyledons</taxon>
        <taxon>Gunneridae</taxon>
        <taxon>Pentapetalae</taxon>
        <taxon>rosids</taxon>
        <taxon>fabids</taxon>
        <taxon>Malpighiales</taxon>
        <taxon>Rhizophoraceae</taxon>
        <taxon>Rhizophora</taxon>
    </lineage>
</organism>
<evidence type="ECO:0000313" key="1">
    <source>
        <dbReference type="EMBL" id="MBX43793.1"/>
    </source>
</evidence>
<dbReference type="EMBL" id="GGEC01063309">
    <property type="protein sequence ID" value="MBX43793.1"/>
    <property type="molecule type" value="Transcribed_RNA"/>
</dbReference>
<proteinExistence type="predicted"/>